<dbReference type="AlphaFoldDB" id="A0AAD6Y8Q7"/>
<evidence type="ECO:0000256" key="1">
    <source>
        <dbReference type="SAM" id="MobiDB-lite"/>
    </source>
</evidence>
<reference evidence="2" key="1">
    <citation type="submission" date="2023-03" db="EMBL/GenBank/DDBJ databases">
        <title>Massive genome expansion in bonnet fungi (Mycena s.s.) driven by repeated elements and novel gene families across ecological guilds.</title>
        <authorList>
            <consortium name="Lawrence Berkeley National Laboratory"/>
            <person name="Harder C.B."/>
            <person name="Miyauchi S."/>
            <person name="Viragh M."/>
            <person name="Kuo A."/>
            <person name="Thoen E."/>
            <person name="Andreopoulos B."/>
            <person name="Lu D."/>
            <person name="Skrede I."/>
            <person name="Drula E."/>
            <person name="Henrissat B."/>
            <person name="Morin E."/>
            <person name="Kohler A."/>
            <person name="Barry K."/>
            <person name="LaButti K."/>
            <person name="Morin E."/>
            <person name="Salamov A."/>
            <person name="Lipzen A."/>
            <person name="Mereny Z."/>
            <person name="Hegedus B."/>
            <person name="Baldrian P."/>
            <person name="Stursova M."/>
            <person name="Weitz H."/>
            <person name="Taylor A."/>
            <person name="Grigoriev I.V."/>
            <person name="Nagy L.G."/>
            <person name="Martin F."/>
            <person name="Kauserud H."/>
        </authorList>
    </citation>
    <scope>NUCLEOTIDE SEQUENCE</scope>
    <source>
        <strain evidence="2">9144</strain>
    </source>
</reference>
<dbReference type="EMBL" id="JARJCW010000083">
    <property type="protein sequence ID" value="KAJ7196572.1"/>
    <property type="molecule type" value="Genomic_DNA"/>
</dbReference>
<keyword evidence="3" id="KW-1185">Reference proteome</keyword>
<dbReference type="Proteomes" id="UP001219525">
    <property type="component" value="Unassembled WGS sequence"/>
</dbReference>
<gene>
    <name evidence="2" type="ORF">GGX14DRAFT_473505</name>
</gene>
<feature type="region of interest" description="Disordered" evidence="1">
    <location>
        <begin position="41"/>
        <end position="70"/>
    </location>
</feature>
<sequence>MDDVDSGRVLRMAATLESQCNACHRTLATPGYVTCHPCRERRAETKRRSNEQRRQARRAALVKPSAEQRKLREERVAEATEWLKKRERTMQPPMKSAGVIPETLAAPSANPVFQKLVDAAHLHKDLKTRYLDNRHSLRFYGTYAIIAFPDVDNKQRALQVARDLMDNTTLHFNLKDRQRRRSSDAAKTYTIFYDCTCQRVSGSAYLDPKNKSKKSKSECPGRIIISVSNDTSHPLGWLGQRVKVTVTHPKA</sequence>
<evidence type="ECO:0000313" key="2">
    <source>
        <dbReference type="EMBL" id="KAJ7196572.1"/>
    </source>
</evidence>
<evidence type="ECO:0000313" key="3">
    <source>
        <dbReference type="Proteomes" id="UP001219525"/>
    </source>
</evidence>
<protein>
    <submittedName>
        <fullName evidence="2">Uncharacterized protein</fullName>
    </submittedName>
</protein>
<proteinExistence type="predicted"/>
<organism evidence="2 3">
    <name type="scientific">Mycena pura</name>
    <dbReference type="NCBI Taxonomy" id="153505"/>
    <lineage>
        <taxon>Eukaryota</taxon>
        <taxon>Fungi</taxon>
        <taxon>Dikarya</taxon>
        <taxon>Basidiomycota</taxon>
        <taxon>Agaricomycotina</taxon>
        <taxon>Agaricomycetes</taxon>
        <taxon>Agaricomycetidae</taxon>
        <taxon>Agaricales</taxon>
        <taxon>Marasmiineae</taxon>
        <taxon>Mycenaceae</taxon>
        <taxon>Mycena</taxon>
    </lineage>
</organism>
<accession>A0AAD6Y8Q7</accession>
<feature type="compositionally biased region" description="Basic and acidic residues" evidence="1">
    <location>
        <begin position="41"/>
        <end position="54"/>
    </location>
</feature>
<comment type="caution">
    <text evidence="2">The sequence shown here is derived from an EMBL/GenBank/DDBJ whole genome shotgun (WGS) entry which is preliminary data.</text>
</comment>
<name>A0AAD6Y8Q7_9AGAR</name>